<keyword evidence="2" id="KW-1185">Reference proteome</keyword>
<dbReference type="SUPFAM" id="SSF50969">
    <property type="entry name" value="YVTN repeat-like/Quinoprotein amine dehydrogenase"/>
    <property type="match status" value="1"/>
</dbReference>
<sequence length="352" mass="39062">MSQFPNIHLPLKAKLTFTANPVSIVPIPNGEILVNFASQPLITKLDNQLQIVWEKILQGQTVNYVSSKLSASPDGHQMAIAGISDMRILDGEGTKVLHTVTHQPWGYFLGSACYFSTDGKTIWFVIPGSEEGSNDELQVLDATTYAVLATYTLEGQQEFAYNFHRTPHADKIILETSAGQDTNQLKLITWNNGEITLTDLPQCDDCIMGNFSPSGNEFVTAPHYDGPAVIFSFPAFEQVASVSQDDIFQGSLDYPAHEPDSLNYTIFFLDDKRILVFSEFGRLLVLDRESLVVNAELKPEGVSFTAYDYDGRPTTTRDRIFDYSSNIITITVVHHQLLATTSEGVLCCFQLS</sequence>
<name>A0A327W408_9BACT</name>
<evidence type="ECO:0000313" key="2">
    <source>
        <dbReference type="Proteomes" id="UP000249819"/>
    </source>
</evidence>
<proteinExistence type="predicted"/>
<dbReference type="Gene3D" id="2.130.10.10">
    <property type="entry name" value="YVTN repeat-like/Quinoprotein amine dehydrogenase"/>
    <property type="match status" value="1"/>
</dbReference>
<evidence type="ECO:0000313" key="1">
    <source>
        <dbReference type="EMBL" id="RAJ83086.1"/>
    </source>
</evidence>
<comment type="caution">
    <text evidence="1">The sequence shown here is derived from an EMBL/GenBank/DDBJ whole genome shotgun (WGS) entry which is preliminary data.</text>
</comment>
<dbReference type="InterPro" id="IPR015943">
    <property type="entry name" value="WD40/YVTN_repeat-like_dom_sf"/>
</dbReference>
<dbReference type="InterPro" id="IPR011044">
    <property type="entry name" value="Quino_amine_DH_bsu"/>
</dbReference>
<accession>A0A327W408</accession>
<protein>
    <recommendedName>
        <fullName evidence="3">WD40 repeat protein</fullName>
    </recommendedName>
</protein>
<dbReference type="AlphaFoldDB" id="A0A327W408"/>
<gene>
    <name evidence="1" type="ORF">CLV59_10343</name>
</gene>
<dbReference type="EMBL" id="QLMA01000003">
    <property type="protein sequence ID" value="RAJ83086.1"/>
    <property type="molecule type" value="Genomic_DNA"/>
</dbReference>
<dbReference type="OrthoDB" id="643390at2"/>
<organism evidence="1 2">
    <name type="scientific">Chitinophaga dinghuensis</name>
    <dbReference type="NCBI Taxonomy" id="1539050"/>
    <lineage>
        <taxon>Bacteria</taxon>
        <taxon>Pseudomonadati</taxon>
        <taxon>Bacteroidota</taxon>
        <taxon>Chitinophagia</taxon>
        <taxon>Chitinophagales</taxon>
        <taxon>Chitinophagaceae</taxon>
        <taxon>Chitinophaga</taxon>
    </lineage>
</organism>
<reference evidence="1 2" key="1">
    <citation type="submission" date="2018-06" db="EMBL/GenBank/DDBJ databases">
        <title>Genomic Encyclopedia of Archaeal and Bacterial Type Strains, Phase II (KMG-II): from individual species to whole genera.</title>
        <authorList>
            <person name="Goeker M."/>
        </authorList>
    </citation>
    <scope>NUCLEOTIDE SEQUENCE [LARGE SCALE GENOMIC DNA]</scope>
    <source>
        <strain evidence="1 2">DSM 29821</strain>
    </source>
</reference>
<evidence type="ECO:0008006" key="3">
    <source>
        <dbReference type="Google" id="ProtNLM"/>
    </source>
</evidence>
<dbReference type="RefSeq" id="WP_111591750.1">
    <property type="nucleotide sequence ID" value="NZ_QLMA01000003.1"/>
</dbReference>
<dbReference type="Proteomes" id="UP000249819">
    <property type="component" value="Unassembled WGS sequence"/>
</dbReference>